<evidence type="ECO:0000313" key="4">
    <source>
        <dbReference type="Proteomes" id="UP000236884"/>
    </source>
</evidence>
<gene>
    <name evidence="3" type="ORF">GJW-30_1_02354</name>
</gene>
<keyword evidence="2" id="KW-0472">Membrane</keyword>
<dbReference type="Proteomes" id="UP000236884">
    <property type="component" value="Chromosome"/>
</dbReference>
<organism evidence="3 4">
    <name type="scientific">Variibacter gotjawalensis</name>
    <dbReference type="NCBI Taxonomy" id="1333996"/>
    <lineage>
        <taxon>Bacteria</taxon>
        <taxon>Pseudomonadati</taxon>
        <taxon>Pseudomonadota</taxon>
        <taxon>Alphaproteobacteria</taxon>
        <taxon>Hyphomicrobiales</taxon>
        <taxon>Nitrobacteraceae</taxon>
        <taxon>Variibacter</taxon>
    </lineage>
</organism>
<dbReference type="AlphaFoldDB" id="A0A0S3PVA0"/>
<feature type="region of interest" description="Disordered" evidence="1">
    <location>
        <begin position="1"/>
        <end position="34"/>
    </location>
</feature>
<keyword evidence="2" id="KW-0812">Transmembrane</keyword>
<dbReference type="RefSeq" id="WP_096355501.1">
    <property type="nucleotide sequence ID" value="NZ_AP014946.1"/>
</dbReference>
<name>A0A0S3PVA0_9BRAD</name>
<evidence type="ECO:0008006" key="5">
    <source>
        <dbReference type="Google" id="ProtNLM"/>
    </source>
</evidence>
<protein>
    <recommendedName>
        <fullName evidence="5">DUF883 domain-containing protein</fullName>
    </recommendedName>
</protein>
<evidence type="ECO:0000256" key="2">
    <source>
        <dbReference type="SAM" id="Phobius"/>
    </source>
</evidence>
<evidence type="ECO:0000313" key="3">
    <source>
        <dbReference type="EMBL" id="BAT59820.1"/>
    </source>
</evidence>
<sequence>MSNVESTTSARRKRTPAKRKTARRTTRRAAPKRNISELERIIAGLESRINELTSSSNIRQKVTGATDQVGDLVSDVVHRASAQVGNYVAESISGVAGKVRDGATSVTGVAKSGTNAMARIGTELEKRPMMTVAIALGIGFLAGLAGRRDAA</sequence>
<evidence type="ECO:0000256" key="1">
    <source>
        <dbReference type="SAM" id="MobiDB-lite"/>
    </source>
</evidence>
<feature type="transmembrane region" description="Helical" evidence="2">
    <location>
        <begin position="129"/>
        <end position="146"/>
    </location>
</feature>
<feature type="compositionally biased region" description="Basic residues" evidence="1">
    <location>
        <begin position="10"/>
        <end position="31"/>
    </location>
</feature>
<keyword evidence="4" id="KW-1185">Reference proteome</keyword>
<reference evidence="3 4" key="1">
    <citation type="submission" date="2015-08" db="EMBL/GenBank/DDBJ databases">
        <title>Investigation of the bacterial diversity of lava forest soil.</title>
        <authorList>
            <person name="Lee J.S."/>
        </authorList>
    </citation>
    <scope>NUCLEOTIDE SEQUENCE [LARGE SCALE GENOMIC DNA]</scope>
    <source>
        <strain evidence="3 4">GJW-30</strain>
    </source>
</reference>
<dbReference type="KEGG" id="vgo:GJW-30_1_02354"/>
<dbReference type="EMBL" id="AP014946">
    <property type="protein sequence ID" value="BAT59820.1"/>
    <property type="molecule type" value="Genomic_DNA"/>
</dbReference>
<proteinExistence type="predicted"/>
<accession>A0A0S3PVA0</accession>
<keyword evidence="2" id="KW-1133">Transmembrane helix</keyword>